<evidence type="ECO:0000313" key="7">
    <source>
        <dbReference type="WBParaSite" id="TREG1_124650.1"/>
    </source>
</evidence>
<evidence type="ECO:0000256" key="2">
    <source>
        <dbReference type="ARBA" id="ARBA00007480"/>
    </source>
</evidence>
<sequence length="286" mass="34464">MRGNHQFSRYASSLNLRSYKEMLHRNQLSALRNQIPPIPNERPFHEEVLLNHNEMMRLLGRHNFDSEFMSLNKPWEAIIYPSGRLVTSNVVNGNADKRFETAVNRRRNRRSRKLPPHRRYFTSDIYSDHLYQTRRVMHRLKLIQTLKEEEKEEKNELHERLMYVDSEHLQRNSKQLKRNKKLRRILREFLNDFISCPLYYIWYDWGPKFWPRWIKAGKCVNLADISCSFPPGMYCQEKSIKDIVLLRYICPESWPVSSCNWYRIHLPIVMECSCGCTDRTENKPNS</sequence>
<protein>
    <submittedName>
        <fullName evidence="7">Uncharacterized protein</fullName>
    </submittedName>
</protein>
<dbReference type="GO" id="GO:0005615">
    <property type="term" value="C:extracellular space"/>
    <property type="evidence" value="ECO:0007669"/>
    <property type="project" value="TreeGrafter"/>
</dbReference>
<dbReference type="PANTHER" id="PTHR10494:SF6">
    <property type="entry name" value="NOGGIN"/>
    <property type="match status" value="1"/>
</dbReference>
<evidence type="ECO:0000313" key="6">
    <source>
        <dbReference type="Proteomes" id="UP000050795"/>
    </source>
</evidence>
<evidence type="ECO:0000256" key="5">
    <source>
        <dbReference type="ARBA" id="ARBA00022729"/>
    </source>
</evidence>
<dbReference type="PANTHER" id="PTHR10494">
    <property type="entry name" value="BONE MORPHOGENETIC PROTEIN INHIBITOR, NOGGIN"/>
    <property type="match status" value="1"/>
</dbReference>
<accession>A0AA85IWB4</accession>
<comment type="similarity">
    <text evidence="2">Belongs to the noggin family.</text>
</comment>
<dbReference type="WBParaSite" id="TREG1_124650.1">
    <property type="protein sequence ID" value="TREG1_124650.1"/>
    <property type="gene ID" value="TREG1_124650"/>
</dbReference>
<dbReference type="InterPro" id="IPR029034">
    <property type="entry name" value="Cystine-knot_cytokine"/>
</dbReference>
<dbReference type="Gene3D" id="2.10.90.10">
    <property type="entry name" value="Cystine-knot cytokines"/>
    <property type="match status" value="1"/>
</dbReference>
<dbReference type="Proteomes" id="UP000050795">
    <property type="component" value="Unassembled WGS sequence"/>
</dbReference>
<dbReference type="GO" id="GO:0045596">
    <property type="term" value="P:negative regulation of cell differentiation"/>
    <property type="evidence" value="ECO:0007669"/>
    <property type="project" value="InterPro"/>
</dbReference>
<name>A0AA85IWB4_TRIRE</name>
<evidence type="ECO:0000256" key="3">
    <source>
        <dbReference type="ARBA" id="ARBA00022473"/>
    </source>
</evidence>
<dbReference type="AlphaFoldDB" id="A0AA85IWB4"/>
<evidence type="ECO:0000256" key="4">
    <source>
        <dbReference type="ARBA" id="ARBA00022525"/>
    </source>
</evidence>
<comment type="subcellular location">
    <subcellularLocation>
        <location evidence="1">Secreted</location>
    </subcellularLocation>
</comment>
<keyword evidence="5" id="KW-0732">Signal</keyword>
<proteinExistence type="inferred from homology"/>
<dbReference type="Pfam" id="PF05806">
    <property type="entry name" value="Noggin"/>
    <property type="match status" value="1"/>
</dbReference>
<dbReference type="InterPro" id="IPR008717">
    <property type="entry name" value="Noggin"/>
</dbReference>
<evidence type="ECO:0000256" key="1">
    <source>
        <dbReference type="ARBA" id="ARBA00004613"/>
    </source>
</evidence>
<dbReference type="GO" id="GO:0030514">
    <property type="term" value="P:negative regulation of BMP signaling pathway"/>
    <property type="evidence" value="ECO:0007669"/>
    <property type="project" value="InterPro"/>
</dbReference>
<reference evidence="7" key="2">
    <citation type="submission" date="2023-11" db="UniProtKB">
        <authorList>
            <consortium name="WormBaseParasite"/>
        </authorList>
    </citation>
    <scope>IDENTIFICATION</scope>
</reference>
<dbReference type="SUPFAM" id="SSF57501">
    <property type="entry name" value="Cystine-knot cytokines"/>
    <property type="match status" value="1"/>
</dbReference>
<reference evidence="6" key="1">
    <citation type="submission" date="2022-06" db="EMBL/GenBank/DDBJ databases">
        <authorList>
            <person name="Berger JAMES D."/>
            <person name="Berger JAMES D."/>
        </authorList>
    </citation>
    <scope>NUCLEOTIDE SEQUENCE [LARGE SCALE GENOMIC DNA]</scope>
</reference>
<keyword evidence="4" id="KW-0964">Secreted</keyword>
<keyword evidence="6" id="KW-1185">Reference proteome</keyword>
<organism evidence="6 7">
    <name type="scientific">Trichobilharzia regenti</name>
    <name type="common">Nasal bird schistosome</name>
    <dbReference type="NCBI Taxonomy" id="157069"/>
    <lineage>
        <taxon>Eukaryota</taxon>
        <taxon>Metazoa</taxon>
        <taxon>Spiralia</taxon>
        <taxon>Lophotrochozoa</taxon>
        <taxon>Platyhelminthes</taxon>
        <taxon>Trematoda</taxon>
        <taxon>Digenea</taxon>
        <taxon>Strigeidida</taxon>
        <taxon>Schistosomatoidea</taxon>
        <taxon>Schistosomatidae</taxon>
        <taxon>Trichobilharzia</taxon>
    </lineage>
</organism>
<dbReference type="GO" id="GO:0009953">
    <property type="term" value="P:dorsal/ventral pattern formation"/>
    <property type="evidence" value="ECO:0007669"/>
    <property type="project" value="TreeGrafter"/>
</dbReference>
<keyword evidence="3" id="KW-0217">Developmental protein</keyword>